<sequence>MRYFSMMLFCQLLLTTNKNIDIEGYKNFLSKIVQNNYNFFSIILECWNVASLQ</sequence>
<organism evidence="2 3">
    <name type="scientific">Gigaspora rosea</name>
    <dbReference type="NCBI Taxonomy" id="44941"/>
    <lineage>
        <taxon>Eukaryota</taxon>
        <taxon>Fungi</taxon>
        <taxon>Fungi incertae sedis</taxon>
        <taxon>Mucoromycota</taxon>
        <taxon>Glomeromycotina</taxon>
        <taxon>Glomeromycetes</taxon>
        <taxon>Diversisporales</taxon>
        <taxon>Gigasporaceae</taxon>
        <taxon>Gigaspora</taxon>
    </lineage>
</organism>
<feature type="signal peptide" evidence="1">
    <location>
        <begin position="1"/>
        <end position="15"/>
    </location>
</feature>
<proteinExistence type="predicted"/>
<feature type="chain" id="PRO_5017207016" evidence="1">
    <location>
        <begin position="16"/>
        <end position="53"/>
    </location>
</feature>
<keyword evidence="1" id="KW-0732">Signal</keyword>
<evidence type="ECO:0000313" key="3">
    <source>
        <dbReference type="Proteomes" id="UP000266673"/>
    </source>
</evidence>
<comment type="caution">
    <text evidence="2">The sequence shown here is derived from an EMBL/GenBank/DDBJ whole genome shotgun (WGS) entry which is preliminary data.</text>
</comment>
<dbReference type="AlphaFoldDB" id="A0A397UM09"/>
<dbReference type="Proteomes" id="UP000266673">
    <property type="component" value="Unassembled WGS sequence"/>
</dbReference>
<evidence type="ECO:0000256" key="1">
    <source>
        <dbReference type="SAM" id="SignalP"/>
    </source>
</evidence>
<dbReference type="EMBL" id="QKWP01001150">
    <property type="protein sequence ID" value="RIB11282.1"/>
    <property type="molecule type" value="Genomic_DNA"/>
</dbReference>
<evidence type="ECO:0000313" key="2">
    <source>
        <dbReference type="EMBL" id="RIB11282.1"/>
    </source>
</evidence>
<gene>
    <name evidence="2" type="ORF">C2G38_2103935</name>
</gene>
<accession>A0A397UM09</accession>
<protein>
    <submittedName>
        <fullName evidence="2">Uncharacterized protein</fullName>
    </submittedName>
</protein>
<name>A0A397UM09_9GLOM</name>
<keyword evidence="3" id="KW-1185">Reference proteome</keyword>
<reference evidence="2 3" key="1">
    <citation type="submission" date="2018-06" db="EMBL/GenBank/DDBJ databases">
        <title>Comparative genomics reveals the genomic features of Rhizophagus irregularis, R. cerebriforme, R. diaphanum and Gigaspora rosea, and their symbiotic lifestyle signature.</title>
        <authorList>
            <person name="Morin E."/>
            <person name="San Clemente H."/>
            <person name="Chen E.C.H."/>
            <person name="De La Providencia I."/>
            <person name="Hainaut M."/>
            <person name="Kuo A."/>
            <person name="Kohler A."/>
            <person name="Murat C."/>
            <person name="Tang N."/>
            <person name="Roy S."/>
            <person name="Loubradou J."/>
            <person name="Henrissat B."/>
            <person name="Grigoriev I.V."/>
            <person name="Corradi N."/>
            <person name="Roux C."/>
            <person name="Martin F.M."/>
        </authorList>
    </citation>
    <scope>NUCLEOTIDE SEQUENCE [LARGE SCALE GENOMIC DNA]</scope>
    <source>
        <strain evidence="2 3">DAOM 194757</strain>
    </source>
</reference>